<keyword evidence="1" id="KW-0472">Membrane</keyword>
<organism evidence="2 3">
    <name type="scientific">Oerskovia douganii</name>
    <dbReference type="NCBI Taxonomy" id="2762210"/>
    <lineage>
        <taxon>Bacteria</taxon>
        <taxon>Bacillati</taxon>
        <taxon>Actinomycetota</taxon>
        <taxon>Actinomycetes</taxon>
        <taxon>Micrococcales</taxon>
        <taxon>Cellulomonadaceae</taxon>
        <taxon>Oerskovia</taxon>
    </lineage>
</organism>
<keyword evidence="1" id="KW-0812">Transmembrane</keyword>
<feature type="transmembrane region" description="Helical" evidence="1">
    <location>
        <begin position="34"/>
        <end position="59"/>
    </location>
</feature>
<protein>
    <submittedName>
        <fullName evidence="2">Uncharacterized protein</fullName>
    </submittedName>
</protein>
<dbReference type="AlphaFoldDB" id="A0A9D5U9N0"/>
<proteinExistence type="predicted"/>
<evidence type="ECO:0000256" key="1">
    <source>
        <dbReference type="SAM" id="Phobius"/>
    </source>
</evidence>
<dbReference type="EMBL" id="JACSPN010000006">
    <property type="protein sequence ID" value="MBE7700051.1"/>
    <property type="molecule type" value="Genomic_DNA"/>
</dbReference>
<feature type="transmembrane region" description="Helical" evidence="1">
    <location>
        <begin position="7"/>
        <end position="28"/>
    </location>
</feature>
<accession>A0A9D5U9N0</accession>
<keyword evidence="1" id="KW-1133">Transmembrane helix</keyword>
<evidence type="ECO:0000313" key="3">
    <source>
        <dbReference type="Proteomes" id="UP000822993"/>
    </source>
</evidence>
<gene>
    <name evidence="2" type="ORF">H9623_06990</name>
</gene>
<sequence>MLRSTWVSFYGIGATFLTSLGALAAHLLGMESAWWMPVTVVTLALLLTSFVLLGVASVLRRREDRQRAVGA</sequence>
<evidence type="ECO:0000313" key="2">
    <source>
        <dbReference type="EMBL" id="MBE7700051.1"/>
    </source>
</evidence>
<reference evidence="2 3" key="1">
    <citation type="submission" date="2020-08" db="EMBL/GenBank/DDBJ databases">
        <title>A Genomic Blueprint of the Chicken Gut Microbiome.</title>
        <authorList>
            <person name="Gilroy R."/>
            <person name="Ravi A."/>
            <person name="Getino M."/>
            <person name="Pursley I."/>
            <person name="Horton D.L."/>
            <person name="Alikhan N.-F."/>
            <person name="Baker D."/>
            <person name="Gharbi K."/>
            <person name="Hall N."/>
            <person name="Watson M."/>
            <person name="Adriaenssens E.M."/>
            <person name="Foster-Nyarko E."/>
            <person name="Jarju S."/>
            <person name="Secka A."/>
            <person name="Antonio M."/>
            <person name="Oren A."/>
            <person name="Chaudhuri R."/>
            <person name="La Ragione R.M."/>
            <person name="Hildebrand F."/>
            <person name="Pallen M.J."/>
        </authorList>
    </citation>
    <scope>NUCLEOTIDE SEQUENCE [LARGE SCALE GENOMIC DNA]</scope>
    <source>
        <strain evidence="2 3">Sa1BUA8</strain>
    </source>
</reference>
<name>A0A9D5U9N0_9CELL</name>
<dbReference type="RefSeq" id="WP_193719331.1">
    <property type="nucleotide sequence ID" value="NZ_JACSPN010000006.1"/>
</dbReference>
<comment type="caution">
    <text evidence="2">The sequence shown here is derived from an EMBL/GenBank/DDBJ whole genome shotgun (WGS) entry which is preliminary data.</text>
</comment>
<dbReference type="Proteomes" id="UP000822993">
    <property type="component" value="Unassembled WGS sequence"/>
</dbReference>
<keyword evidence="3" id="KW-1185">Reference proteome</keyword>